<dbReference type="Pfam" id="PF00534">
    <property type="entry name" value="Glycos_transf_1"/>
    <property type="match status" value="1"/>
</dbReference>
<feature type="region of interest" description="Disordered" evidence="2">
    <location>
        <begin position="1"/>
        <end position="23"/>
    </location>
</feature>
<evidence type="ECO:0000256" key="1">
    <source>
        <dbReference type="ARBA" id="ARBA00022679"/>
    </source>
</evidence>
<name>A0A3E0WEV9_9MICO</name>
<feature type="region of interest" description="Disordered" evidence="2">
    <location>
        <begin position="42"/>
        <end position="72"/>
    </location>
</feature>
<feature type="domain" description="Glycosyl transferase family 1" evidence="3">
    <location>
        <begin position="368"/>
        <end position="527"/>
    </location>
</feature>
<sequence>MVDAPTEADRPASTGRSVPRSAQTVGLEARLRQIAPHLGVAVESAGSEGSAGGSRGSAGGSGGSPAHPPAAGGLAAHIASTVRQSRRDADLWLAIVGFTAVFPTIDEHAAVRRSLSRSDPADTLGVLAALLEGLAPIIRRSPAPEARIEVVANAVVIDATFSGRSDHNTGVQRVLRETASRWNADRELTLVCWNEEGTAMRRLAGREVDRVVDWANYSSLSGAERVERAFHGDVREVVVVPVSSVVVEIEVAQLATAAPLAALAAVSGNGVAIVGHDAIPIVSAQSQDPGEIERFARFLTVVKHSARVAGVSASAATEYAGFVDAVRAQGLPGPAVTAVPLAMNPPTALPARPAVRAAVRSSVGTATEGWPLVLVVGSQEPRKNHSAIVFAAGQLWEAGIRFRLRFIGGGSGPGIAAFDAELRPLQKKGVAIEVLRGTSDAVLLDSYREARFTVFPSLHEGFGLPVAESLALGVPVITSNHGSLQEAAEGGGCLTVDARDDEAVRFAMERLLTDDELYSRLRAEAERRSFRTWNDYAAELWSDLVVPVQQALGADAAAAAEHPEPPAPAEPVPSATLQLALDTWFQAARADIATAYAKENSRISQAKKVVPLARFFVARSREMGVGPASQAAWKVVRRRLVGS</sequence>
<dbReference type="GO" id="GO:0009103">
    <property type="term" value="P:lipopolysaccharide biosynthetic process"/>
    <property type="evidence" value="ECO:0007669"/>
    <property type="project" value="TreeGrafter"/>
</dbReference>
<dbReference type="PANTHER" id="PTHR46401">
    <property type="entry name" value="GLYCOSYLTRANSFERASE WBBK-RELATED"/>
    <property type="match status" value="1"/>
</dbReference>
<dbReference type="GO" id="GO:0016757">
    <property type="term" value="F:glycosyltransferase activity"/>
    <property type="evidence" value="ECO:0007669"/>
    <property type="project" value="InterPro"/>
</dbReference>
<evidence type="ECO:0000313" key="5">
    <source>
        <dbReference type="Proteomes" id="UP000257080"/>
    </source>
</evidence>
<gene>
    <name evidence="4" type="ORF">B7R25_03265</name>
</gene>
<feature type="compositionally biased region" description="Gly residues" evidence="2">
    <location>
        <begin position="49"/>
        <end position="63"/>
    </location>
</feature>
<dbReference type="RefSeq" id="WP_116417548.1">
    <property type="nucleotide sequence ID" value="NZ_NBXE01000008.1"/>
</dbReference>
<keyword evidence="1" id="KW-0808">Transferase</keyword>
<evidence type="ECO:0000256" key="2">
    <source>
        <dbReference type="SAM" id="MobiDB-lite"/>
    </source>
</evidence>
<organism evidence="4 5">
    <name type="scientific">Subtercola boreus</name>
    <dbReference type="NCBI Taxonomy" id="120213"/>
    <lineage>
        <taxon>Bacteria</taxon>
        <taxon>Bacillati</taxon>
        <taxon>Actinomycetota</taxon>
        <taxon>Actinomycetes</taxon>
        <taxon>Micrococcales</taxon>
        <taxon>Microbacteriaceae</taxon>
        <taxon>Subtercola</taxon>
    </lineage>
</organism>
<dbReference type="AlphaFoldDB" id="A0A3E0WEV9"/>
<dbReference type="Proteomes" id="UP000257080">
    <property type="component" value="Unassembled WGS sequence"/>
</dbReference>
<accession>A0A3E0WEV9</accession>
<dbReference type="Gene3D" id="3.40.50.2000">
    <property type="entry name" value="Glycogen Phosphorylase B"/>
    <property type="match status" value="2"/>
</dbReference>
<evidence type="ECO:0000313" key="4">
    <source>
        <dbReference type="EMBL" id="RFA28751.1"/>
    </source>
</evidence>
<comment type="caution">
    <text evidence="4">The sequence shown here is derived from an EMBL/GenBank/DDBJ whole genome shotgun (WGS) entry which is preliminary data.</text>
</comment>
<proteinExistence type="predicted"/>
<dbReference type="SUPFAM" id="SSF53756">
    <property type="entry name" value="UDP-Glycosyltransferase/glycogen phosphorylase"/>
    <property type="match status" value="1"/>
</dbReference>
<feature type="compositionally biased region" description="Polar residues" evidence="2">
    <location>
        <begin position="14"/>
        <end position="23"/>
    </location>
</feature>
<evidence type="ECO:0000259" key="3">
    <source>
        <dbReference type="Pfam" id="PF00534"/>
    </source>
</evidence>
<dbReference type="EMBL" id="NBXE01000008">
    <property type="protein sequence ID" value="RFA28751.1"/>
    <property type="molecule type" value="Genomic_DNA"/>
</dbReference>
<dbReference type="PANTHER" id="PTHR46401:SF2">
    <property type="entry name" value="GLYCOSYLTRANSFERASE WBBK-RELATED"/>
    <property type="match status" value="1"/>
</dbReference>
<reference evidence="4 5" key="1">
    <citation type="submission" date="2017-04" db="EMBL/GenBank/DDBJ databases">
        <title>Comparative genome analysis of Subtercola boreus.</title>
        <authorList>
            <person name="Cho Y.-J."/>
            <person name="Cho A."/>
            <person name="Kim O.-S."/>
            <person name="Lee J.-I."/>
        </authorList>
    </citation>
    <scope>NUCLEOTIDE SEQUENCE [LARGE SCALE GENOMIC DNA]</scope>
    <source>
        <strain evidence="4 5">P28004</strain>
    </source>
</reference>
<dbReference type="InterPro" id="IPR001296">
    <property type="entry name" value="Glyco_trans_1"/>
</dbReference>
<protein>
    <recommendedName>
        <fullName evidence="3">Glycosyl transferase family 1 domain-containing protein</fullName>
    </recommendedName>
</protein>